<keyword evidence="21" id="KW-0812">Transmembrane</keyword>
<keyword evidence="23" id="KW-1185">Reference proteome</keyword>
<evidence type="ECO:0000256" key="18">
    <source>
        <dbReference type="ARBA" id="ARBA00043078"/>
    </source>
</evidence>
<feature type="region of interest" description="Disordered" evidence="20">
    <location>
        <begin position="75"/>
        <end position="95"/>
    </location>
</feature>
<comment type="function">
    <text evidence="16">Glucanases play a role in cell expansion during growth, in cell-cell fusion during mating, and in spore release during sporulation. This enzyme may be involved in beta-glucan degradation. Active on laminarin and lichenan.</text>
</comment>
<evidence type="ECO:0000256" key="10">
    <source>
        <dbReference type="ARBA" id="ARBA00022801"/>
    </source>
</evidence>
<dbReference type="AlphaFoldDB" id="A0A163K136"/>
<keyword evidence="14" id="KW-0961">Cell wall biogenesis/degradation</keyword>
<dbReference type="OMA" id="IHAWFAN"/>
<protein>
    <recommendedName>
        <fullName evidence="5">glucan endo-1,3-beta-D-glucosidase</fullName>
        <ecNumber evidence="5">3.2.1.39</ecNumber>
    </recommendedName>
    <alternativeName>
        <fullName evidence="18">Endo-1,3-beta-glucanase btgC</fullName>
    </alternativeName>
    <alternativeName>
        <fullName evidence="17">Laminarinase btgC</fullName>
    </alternativeName>
</protein>
<reference evidence="22" key="1">
    <citation type="submission" date="2016-04" db="EMBL/GenBank/DDBJ databases">
        <authorList>
            <person name="Evans L.H."/>
            <person name="Alamgir A."/>
            <person name="Owens N."/>
            <person name="Weber N.D."/>
            <person name="Virtaneva K."/>
            <person name="Barbian K."/>
            <person name="Babar A."/>
            <person name="Rosenke K."/>
        </authorList>
    </citation>
    <scope>NUCLEOTIDE SEQUENCE [LARGE SCALE GENOMIC DNA]</scope>
    <source>
        <strain evidence="22">CBS 101.48</strain>
    </source>
</reference>
<dbReference type="STRING" id="4829.A0A163K136"/>
<keyword evidence="11 21" id="KW-0472">Membrane</keyword>
<dbReference type="Pfam" id="PF00332">
    <property type="entry name" value="Glyco_hydro_17"/>
    <property type="match status" value="1"/>
</dbReference>
<dbReference type="InterPro" id="IPR017853">
    <property type="entry name" value="GH"/>
</dbReference>
<evidence type="ECO:0000256" key="7">
    <source>
        <dbReference type="ARBA" id="ARBA00022512"/>
    </source>
</evidence>
<evidence type="ECO:0000256" key="13">
    <source>
        <dbReference type="ARBA" id="ARBA00023277"/>
    </source>
</evidence>
<dbReference type="GO" id="GO:0071555">
    <property type="term" value="P:cell wall organization"/>
    <property type="evidence" value="ECO:0007669"/>
    <property type="project" value="UniProtKB-KW"/>
</dbReference>
<dbReference type="PANTHER" id="PTHR16631">
    <property type="entry name" value="GLUCAN 1,3-BETA-GLUCOSIDASE"/>
    <property type="match status" value="1"/>
</dbReference>
<name>A0A163K136_ABSGL</name>
<keyword evidence="6" id="KW-1003">Cell membrane</keyword>
<evidence type="ECO:0000313" key="22">
    <source>
        <dbReference type="EMBL" id="SAM04755.1"/>
    </source>
</evidence>
<gene>
    <name evidence="22" type="primary">ABSGL_10621.1 scaffold 12033</name>
</gene>
<keyword evidence="12" id="KW-0325">Glycoprotein</keyword>
<dbReference type="EMBL" id="LT554417">
    <property type="protein sequence ID" value="SAM04755.1"/>
    <property type="molecule type" value="Genomic_DNA"/>
</dbReference>
<sequence>MNMSEDELQKVVDQTIGSEETAQEKKRTKRCGWGIKVTAIVVLILLGVLAGVLPFLFKNHYLDFVFGGDTSNNRPTGWQGNDTDSNEGHHNNSSYDLDPRLTRSFWGIDYTPNGAQMEYGCSISQDDVVEDLKLLHQLTPRLRLYGLDCGQGYYVMNGMKTLNIDMGVILTIWVDGNATTYERQYNAFWKLLDQFGADHISGVSVGNEALYREQIKPAELIERIRNVKSNLKERGYDHIPVYTTDIRSLPDIMPEEDQVLDNVHPFFAGVTVDQAPSWTWKYFKDVVIVPTIRLARSKGIDQVKPALISEVGWPTAPESRVYQGAVPSLKNLEKLLFSFVCQSNQKGVPYYWFEFKDAPWKNATFGEPREAFWGLFDKDRQLKVPRLPNCPLPLFKNGDVSVPQPGFAFQ</sequence>
<evidence type="ECO:0000256" key="11">
    <source>
        <dbReference type="ARBA" id="ARBA00023136"/>
    </source>
</evidence>
<evidence type="ECO:0000256" key="1">
    <source>
        <dbReference type="ARBA" id="ARBA00000382"/>
    </source>
</evidence>
<dbReference type="GO" id="GO:0009986">
    <property type="term" value="C:cell surface"/>
    <property type="evidence" value="ECO:0007669"/>
    <property type="project" value="TreeGrafter"/>
</dbReference>
<evidence type="ECO:0000256" key="4">
    <source>
        <dbReference type="ARBA" id="ARBA00008773"/>
    </source>
</evidence>
<evidence type="ECO:0000256" key="14">
    <source>
        <dbReference type="ARBA" id="ARBA00023316"/>
    </source>
</evidence>
<dbReference type="InParanoid" id="A0A163K136"/>
<proteinExistence type="inferred from homology"/>
<evidence type="ECO:0000256" key="6">
    <source>
        <dbReference type="ARBA" id="ARBA00022475"/>
    </source>
</evidence>
<dbReference type="GO" id="GO:0005576">
    <property type="term" value="C:extracellular region"/>
    <property type="evidence" value="ECO:0007669"/>
    <property type="project" value="TreeGrafter"/>
</dbReference>
<evidence type="ECO:0000256" key="3">
    <source>
        <dbReference type="ARBA" id="ARBA00004401"/>
    </source>
</evidence>
<dbReference type="InterPro" id="IPR000490">
    <property type="entry name" value="Glyco_hydro_17"/>
</dbReference>
<evidence type="ECO:0000256" key="2">
    <source>
        <dbReference type="ARBA" id="ARBA00004191"/>
    </source>
</evidence>
<keyword evidence="9" id="KW-0732">Signal</keyword>
<dbReference type="EC" id="3.2.1.39" evidence="5"/>
<keyword evidence="7" id="KW-0134">Cell wall</keyword>
<evidence type="ECO:0000256" key="9">
    <source>
        <dbReference type="ARBA" id="ARBA00022729"/>
    </source>
</evidence>
<comment type="similarity">
    <text evidence="4 19">Belongs to the glycosyl hydrolase 17 family.</text>
</comment>
<evidence type="ECO:0000256" key="21">
    <source>
        <dbReference type="SAM" id="Phobius"/>
    </source>
</evidence>
<dbReference type="Proteomes" id="UP000078561">
    <property type="component" value="Unassembled WGS sequence"/>
</dbReference>
<dbReference type="SUPFAM" id="SSF51445">
    <property type="entry name" value="(Trans)glycosidases"/>
    <property type="match status" value="1"/>
</dbReference>
<dbReference type="GO" id="GO:0009277">
    <property type="term" value="C:fungal-type cell wall"/>
    <property type="evidence" value="ECO:0007669"/>
    <property type="project" value="TreeGrafter"/>
</dbReference>
<dbReference type="Gene3D" id="3.20.20.80">
    <property type="entry name" value="Glycosidases"/>
    <property type="match status" value="1"/>
</dbReference>
<evidence type="ECO:0000313" key="23">
    <source>
        <dbReference type="Proteomes" id="UP000078561"/>
    </source>
</evidence>
<feature type="transmembrane region" description="Helical" evidence="21">
    <location>
        <begin position="33"/>
        <end position="57"/>
    </location>
</feature>
<evidence type="ECO:0000256" key="5">
    <source>
        <dbReference type="ARBA" id="ARBA00012780"/>
    </source>
</evidence>
<comment type="catalytic activity">
    <reaction evidence="1">
        <text>Hydrolysis of (1-&gt;3)-beta-D-glucosidic linkages in (1-&gt;3)-beta-D-glucans.</text>
        <dbReference type="EC" id="3.2.1.39"/>
    </reaction>
</comment>
<evidence type="ECO:0000256" key="17">
    <source>
        <dbReference type="ARBA" id="ARBA00042373"/>
    </source>
</evidence>
<accession>A0A163K136</accession>
<dbReference type="PANTHER" id="PTHR16631:SF17">
    <property type="entry name" value="GLUCAN ENDO-1,3-BETA-GLUCOSIDASE BTGC"/>
    <property type="match status" value="1"/>
</dbReference>
<keyword evidence="8" id="KW-0964">Secreted</keyword>
<dbReference type="GO" id="GO:0005886">
    <property type="term" value="C:plasma membrane"/>
    <property type="evidence" value="ECO:0007669"/>
    <property type="project" value="UniProtKB-SubCell"/>
</dbReference>
<evidence type="ECO:0000256" key="8">
    <source>
        <dbReference type="ARBA" id="ARBA00022525"/>
    </source>
</evidence>
<evidence type="ECO:0000256" key="15">
    <source>
        <dbReference type="ARBA" id="ARBA00023326"/>
    </source>
</evidence>
<dbReference type="OrthoDB" id="77201at2759"/>
<evidence type="ECO:0000256" key="20">
    <source>
        <dbReference type="SAM" id="MobiDB-lite"/>
    </source>
</evidence>
<dbReference type="GO" id="GO:0042973">
    <property type="term" value="F:glucan endo-1,3-beta-D-glucosidase activity"/>
    <property type="evidence" value="ECO:0007669"/>
    <property type="project" value="UniProtKB-EC"/>
</dbReference>
<keyword evidence="15" id="KW-0624">Polysaccharide degradation</keyword>
<dbReference type="InterPro" id="IPR050732">
    <property type="entry name" value="Beta-glucan_modifiers"/>
</dbReference>
<dbReference type="GO" id="GO:0000272">
    <property type="term" value="P:polysaccharide catabolic process"/>
    <property type="evidence" value="ECO:0007669"/>
    <property type="project" value="UniProtKB-KW"/>
</dbReference>
<keyword evidence="13" id="KW-0119">Carbohydrate metabolism</keyword>
<keyword evidence="10" id="KW-0378">Hydrolase</keyword>
<organism evidence="22">
    <name type="scientific">Absidia glauca</name>
    <name type="common">Pin mould</name>
    <dbReference type="NCBI Taxonomy" id="4829"/>
    <lineage>
        <taxon>Eukaryota</taxon>
        <taxon>Fungi</taxon>
        <taxon>Fungi incertae sedis</taxon>
        <taxon>Mucoromycota</taxon>
        <taxon>Mucoromycotina</taxon>
        <taxon>Mucoromycetes</taxon>
        <taxon>Mucorales</taxon>
        <taxon>Cunninghamellaceae</taxon>
        <taxon>Absidia</taxon>
    </lineage>
</organism>
<keyword evidence="21" id="KW-1133">Transmembrane helix</keyword>
<evidence type="ECO:0000256" key="19">
    <source>
        <dbReference type="RuleBase" id="RU004335"/>
    </source>
</evidence>
<comment type="subcellular location">
    <subcellularLocation>
        <location evidence="3">Cell membrane</location>
        <topology evidence="3">Single-pass type II membrane protein</topology>
    </subcellularLocation>
    <subcellularLocation>
        <location evidence="2">Secreted</location>
        <location evidence="2">Cell wall</location>
    </subcellularLocation>
</comment>
<evidence type="ECO:0000256" key="16">
    <source>
        <dbReference type="ARBA" id="ARBA00037649"/>
    </source>
</evidence>
<evidence type="ECO:0000256" key="12">
    <source>
        <dbReference type="ARBA" id="ARBA00023180"/>
    </source>
</evidence>